<dbReference type="GO" id="GO:0016020">
    <property type="term" value="C:membrane"/>
    <property type="evidence" value="ECO:0007669"/>
    <property type="project" value="InterPro"/>
</dbReference>
<reference evidence="3 4" key="1">
    <citation type="journal article" date="2012" name="Front. Microbiol.">
        <title>Draft Genome Sequence of the Virulent Strain 01-B526 of the Fish Pathogen Aeromonas salmonicida.</title>
        <authorList>
            <person name="Charette S.J."/>
            <person name="Brochu F."/>
            <person name="Boyle B."/>
            <person name="Filion G."/>
            <person name="Tanaka K.H."/>
            <person name="Derome N."/>
        </authorList>
    </citation>
    <scope>NUCLEOTIDE SEQUENCE [LARGE SCALE GENOMIC DNA]</scope>
    <source>
        <strain evidence="3 4">P11</strain>
    </source>
</reference>
<dbReference type="GO" id="GO:0008107">
    <property type="term" value="F:galactoside 2-alpha-L-fucosyltransferase activity"/>
    <property type="evidence" value="ECO:0007669"/>
    <property type="project" value="InterPro"/>
</dbReference>
<dbReference type="GO" id="GO:0005975">
    <property type="term" value="P:carbohydrate metabolic process"/>
    <property type="evidence" value="ECO:0007669"/>
    <property type="project" value="InterPro"/>
</dbReference>
<dbReference type="PATRIC" id="fig|1353534.3.peg.3945"/>
<evidence type="ECO:0000313" key="3">
    <source>
        <dbReference type="EMBL" id="OBR89895.1"/>
    </source>
</evidence>
<dbReference type="RefSeq" id="WP_065079882.1">
    <property type="nucleotide sequence ID" value="NZ_LROS01000077.1"/>
</dbReference>
<keyword evidence="2 3" id="KW-0808">Transferase</keyword>
<organism evidence="3 4">
    <name type="scientific">Clostridium ragsdalei P11</name>
    <dbReference type="NCBI Taxonomy" id="1353534"/>
    <lineage>
        <taxon>Bacteria</taxon>
        <taxon>Bacillati</taxon>
        <taxon>Bacillota</taxon>
        <taxon>Clostridia</taxon>
        <taxon>Eubacteriales</taxon>
        <taxon>Clostridiaceae</taxon>
        <taxon>Clostridium</taxon>
    </lineage>
</organism>
<comment type="caution">
    <text evidence="3">The sequence shown here is derived from an EMBL/GenBank/DDBJ whole genome shotgun (WGS) entry which is preliminary data.</text>
</comment>
<protein>
    <submittedName>
        <fullName evidence="3">Glycosyl transferase family 11</fullName>
    </submittedName>
</protein>
<dbReference type="PANTHER" id="PTHR11927:SF9">
    <property type="entry name" value="L-FUCOSYLTRANSFERASE"/>
    <property type="match status" value="1"/>
</dbReference>
<dbReference type="Pfam" id="PF01531">
    <property type="entry name" value="Glyco_transf_11"/>
    <property type="match status" value="1"/>
</dbReference>
<dbReference type="Gene3D" id="3.40.50.11350">
    <property type="match status" value="1"/>
</dbReference>
<dbReference type="EMBL" id="LROS01000077">
    <property type="protein sequence ID" value="OBR89895.1"/>
    <property type="molecule type" value="Genomic_DNA"/>
</dbReference>
<proteinExistence type="predicted"/>
<accession>A0A1A6AIJ8</accession>
<evidence type="ECO:0000313" key="4">
    <source>
        <dbReference type="Proteomes" id="UP000093954"/>
    </source>
</evidence>
<dbReference type="Proteomes" id="UP000093954">
    <property type="component" value="Unassembled WGS sequence"/>
</dbReference>
<keyword evidence="4" id="KW-1185">Reference proteome</keyword>
<dbReference type="CDD" id="cd11301">
    <property type="entry name" value="Fut1_Fut2_like"/>
    <property type="match status" value="1"/>
</dbReference>
<dbReference type="AlphaFoldDB" id="A0A1A6AIJ8"/>
<sequence>MAVIIKVYGGFGNQLFCYACGYAVSKLNQVPLIIDTTQQDNDPSREVEIDKLNISYQQRITFKKSKNLFGRVILNRFRLRKYIGWNTMSIVEKKPYSFDKFVFNIGNRNVYLTGYWQSYKYFDEIRDDLLDLFSPTYTVSKDMLNLKKQVLNCNSVAVHIRRGDYVQIGCAVNMNYYDQAIEIILKKIENPIFYIFSDDMNFAKQYFKKFKGIECVLIQYASKNKTLDDFFLMASCKNQIIANSSYSWWAAYLNKNIEKIIICPQLDFWKDDFYPGRWTEIVM</sequence>
<gene>
    <name evidence="3" type="ORF">CLRAG_38720</name>
</gene>
<keyword evidence="1" id="KW-0328">Glycosyltransferase</keyword>
<evidence type="ECO:0000256" key="1">
    <source>
        <dbReference type="ARBA" id="ARBA00022676"/>
    </source>
</evidence>
<dbReference type="PANTHER" id="PTHR11927">
    <property type="entry name" value="GALACTOSIDE 2-L-FUCOSYLTRANSFERASE"/>
    <property type="match status" value="1"/>
</dbReference>
<name>A0A1A6AIJ8_9CLOT</name>
<dbReference type="InterPro" id="IPR002516">
    <property type="entry name" value="Glyco_trans_11"/>
</dbReference>
<evidence type="ECO:0000256" key="2">
    <source>
        <dbReference type="ARBA" id="ARBA00022679"/>
    </source>
</evidence>